<organism evidence="11 12">
    <name type="scientific">Clostridium fallax</name>
    <dbReference type="NCBI Taxonomy" id="1533"/>
    <lineage>
        <taxon>Bacteria</taxon>
        <taxon>Bacillati</taxon>
        <taxon>Bacillota</taxon>
        <taxon>Clostridia</taxon>
        <taxon>Eubacteriales</taxon>
        <taxon>Clostridiaceae</taxon>
        <taxon>Clostridium</taxon>
    </lineage>
</organism>
<evidence type="ECO:0000256" key="3">
    <source>
        <dbReference type="ARBA" id="ARBA00022106"/>
    </source>
</evidence>
<keyword evidence="9" id="KW-0046">Antibiotic resistance</keyword>
<keyword evidence="7 10" id="KW-1133">Transmembrane helix</keyword>
<dbReference type="EMBL" id="FQVM01000001">
    <property type="protein sequence ID" value="SHE35322.1"/>
    <property type="molecule type" value="Genomic_DNA"/>
</dbReference>
<dbReference type="InterPro" id="IPR002528">
    <property type="entry name" value="MATE_fam"/>
</dbReference>
<dbReference type="OrthoDB" id="305360at2"/>
<name>A0A1M4ST53_9CLOT</name>
<dbReference type="PROSITE" id="PS51257">
    <property type="entry name" value="PROKAR_LIPOPROTEIN"/>
    <property type="match status" value="1"/>
</dbReference>
<dbReference type="InterPro" id="IPR051327">
    <property type="entry name" value="MATE_MepA_subfamily"/>
</dbReference>
<dbReference type="PIRSF" id="PIRSF006603">
    <property type="entry name" value="DinF"/>
    <property type="match status" value="1"/>
</dbReference>
<evidence type="ECO:0000256" key="4">
    <source>
        <dbReference type="ARBA" id="ARBA00022448"/>
    </source>
</evidence>
<comment type="similarity">
    <text evidence="2">Belongs to the multi antimicrobial extrusion (MATE) (TC 2.A.66.1) family. MepA subfamily.</text>
</comment>
<evidence type="ECO:0000313" key="12">
    <source>
        <dbReference type="Proteomes" id="UP000184035"/>
    </source>
</evidence>
<reference evidence="11 12" key="1">
    <citation type="submission" date="2016-11" db="EMBL/GenBank/DDBJ databases">
        <authorList>
            <person name="Jaros S."/>
            <person name="Januszkiewicz K."/>
            <person name="Wedrychowicz H."/>
        </authorList>
    </citation>
    <scope>NUCLEOTIDE SEQUENCE [LARGE SCALE GENOMIC DNA]</scope>
    <source>
        <strain evidence="11 12">DSM 2631</strain>
    </source>
</reference>
<evidence type="ECO:0000256" key="8">
    <source>
        <dbReference type="ARBA" id="ARBA00023136"/>
    </source>
</evidence>
<dbReference type="Proteomes" id="UP000184035">
    <property type="component" value="Unassembled WGS sequence"/>
</dbReference>
<evidence type="ECO:0000256" key="7">
    <source>
        <dbReference type="ARBA" id="ARBA00022989"/>
    </source>
</evidence>
<feature type="transmembrane region" description="Helical" evidence="10">
    <location>
        <begin position="168"/>
        <end position="188"/>
    </location>
</feature>
<feature type="transmembrane region" description="Helical" evidence="10">
    <location>
        <begin position="94"/>
        <end position="116"/>
    </location>
</feature>
<feature type="transmembrane region" description="Helical" evidence="10">
    <location>
        <begin position="355"/>
        <end position="378"/>
    </location>
</feature>
<dbReference type="STRING" id="1533.SAMN05443638_101159"/>
<feature type="transmembrane region" description="Helical" evidence="10">
    <location>
        <begin position="21"/>
        <end position="42"/>
    </location>
</feature>
<keyword evidence="8 10" id="KW-0472">Membrane</keyword>
<feature type="transmembrane region" description="Helical" evidence="10">
    <location>
        <begin position="136"/>
        <end position="156"/>
    </location>
</feature>
<feature type="transmembrane region" description="Helical" evidence="10">
    <location>
        <begin position="316"/>
        <end position="335"/>
    </location>
</feature>
<evidence type="ECO:0000313" key="11">
    <source>
        <dbReference type="EMBL" id="SHE35322.1"/>
    </source>
</evidence>
<keyword evidence="12" id="KW-1185">Reference proteome</keyword>
<dbReference type="InterPro" id="IPR048279">
    <property type="entry name" value="MdtK-like"/>
</dbReference>
<evidence type="ECO:0000256" key="1">
    <source>
        <dbReference type="ARBA" id="ARBA00004651"/>
    </source>
</evidence>
<comment type="subcellular location">
    <subcellularLocation>
        <location evidence="1">Cell membrane</location>
        <topology evidence="1">Multi-pass membrane protein</topology>
    </subcellularLocation>
</comment>
<keyword evidence="6 10" id="KW-0812">Transmembrane</keyword>
<evidence type="ECO:0000256" key="6">
    <source>
        <dbReference type="ARBA" id="ARBA00022692"/>
    </source>
</evidence>
<feature type="transmembrane region" description="Helical" evidence="10">
    <location>
        <begin position="270"/>
        <end position="290"/>
    </location>
</feature>
<feature type="transmembrane region" description="Helical" evidence="10">
    <location>
        <begin position="236"/>
        <end position="258"/>
    </location>
</feature>
<dbReference type="GO" id="GO:0042910">
    <property type="term" value="F:xenobiotic transmembrane transporter activity"/>
    <property type="evidence" value="ECO:0007669"/>
    <property type="project" value="InterPro"/>
</dbReference>
<keyword evidence="4" id="KW-0813">Transport</keyword>
<proteinExistence type="inferred from homology"/>
<protein>
    <recommendedName>
        <fullName evidence="3">Multidrug export protein MepA</fullName>
    </recommendedName>
</protein>
<evidence type="ECO:0000256" key="10">
    <source>
        <dbReference type="SAM" id="Phobius"/>
    </source>
</evidence>
<dbReference type="NCBIfam" id="TIGR00797">
    <property type="entry name" value="matE"/>
    <property type="match status" value="1"/>
</dbReference>
<dbReference type="PANTHER" id="PTHR43823:SF3">
    <property type="entry name" value="MULTIDRUG EXPORT PROTEIN MEPA"/>
    <property type="match status" value="1"/>
</dbReference>
<feature type="transmembrane region" description="Helical" evidence="10">
    <location>
        <begin position="390"/>
        <end position="409"/>
    </location>
</feature>
<keyword evidence="5" id="KW-1003">Cell membrane</keyword>
<dbReference type="GO" id="GO:0005886">
    <property type="term" value="C:plasma membrane"/>
    <property type="evidence" value="ECO:0007669"/>
    <property type="project" value="UniProtKB-SubCell"/>
</dbReference>
<evidence type="ECO:0000256" key="2">
    <source>
        <dbReference type="ARBA" id="ARBA00008417"/>
    </source>
</evidence>
<feature type="transmembrane region" description="Helical" evidence="10">
    <location>
        <begin position="415"/>
        <end position="436"/>
    </location>
</feature>
<dbReference type="Pfam" id="PF01554">
    <property type="entry name" value="MatE"/>
    <property type="match status" value="2"/>
</dbReference>
<feature type="transmembrane region" description="Helical" evidence="10">
    <location>
        <begin position="194"/>
        <end position="215"/>
    </location>
</feature>
<sequence length="442" mass="48548">MKKRPDLLNDNVESLVLKYMIPSVAGMLGLSACIFFDTLFVGKGIGDNGLAALNIAVPIFNFYNSIGYLLGVGGATTMSIAIGRKQHKKAHSIFTVSIIFSLIIGLIFTLGGIFFINPIARFFGASEELLPLVTDYLSIILYASILFILSITLNVFVRNDKAPKLAMWAVILGNFSNIILDYILIFPLDLGMKGAAIATITAPTISIIVLSLHFIRSHNSIHINFTNLTFEHSPKIFKNGASSLVMELSAGLIIFTFNLSVFKLKGDLGIAAYSIIANLSMIVTAIYYGVSQAIQPIISINYGADNKKRVLKAFKFANKIALAIGVLCFLLGLIFPKQLTSIFTNDRGELLKLTITGIKLYFMTFIFSGLNIVAITYFQCTEKTRFSTTLSFLRGIILVMIGVFILPKFLGIDGIWLTIPISEILTLIVAIIFYIISKKKSK</sequence>
<dbReference type="AlphaFoldDB" id="A0A1M4ST53"/>
<dbReference type="GO" id="GO:0015297">
    <property type="term" value="F:antiporter activity"/>
    <property type="evidence" value="ECO:0007669"/>
    <property type="project" value="InterPro"/>
</dbReference>
<dbReference type="InterPro" id="IPR045070">
    <property type="entry name" value="MATE_MepA-like"/>
</dbReference>
<dbReference type="PANTHER" id="PTHR43823">
    <property type="entry name" value="SPORULATION PROTEIN YKVU"/>
    <property type="match status" value="1"/>
</dbReference>
<dbReference type="RefSeq" id="WP_072892318.1">
    <property type="nucleotide sequence ID" value="NZ_FQVM01000001.1"/>
</dbReference>
<dbReference type="CDD" id="cd13143">
    <property type="entry name" value="MATE_MepA_like"/>
    <property type="match status" value="1"/>
</dbReference>
<dbReference type="GO" id="GO:0046677">
    <property type="term" value="P:response to antibiotic"/>
    <property type="evidence" value="ECO:0007669"/>
    <property type="project" value="UniProtKB-KW"/>
</dbReference>
<evidence type="ECO:0000256" key="5">
    <source>
        <dbReference type="ARBA" id="ARBA00022475"/>
    </source>
</evidence>
<gene>
    <name evidence="11" type="ORF">SAMN05443638_101159</name>
</gene>
<accession>A0A1M4ST53</accession>
<evidence type="ECO:0000256" key="9">
    <source>
        <dbReference type="ARBA" id="ARBA00023251"/>
    </source>
</evidence>